<organism evidence="1 2">
    <name type="scientific">Pseudozyma flocculosa</name>
    <dbReference type="NCBI Taxonomy" id="84751"/>
    <lineage>
        <taxon>Eukaryota</taxon>
        <taxon>Fungi</taxon>
        <taxon>Dikarya</taxon>
        <taxon>Basidiomycota</taxon>
        <taxon>Ustilaginomycotina</taxon>
        <taxon>Ustilaginomycetes</taxon>
        <taxon>Ustilaginales</taxon>
        <taxon>Ustilaginaceae</taxon>
        <taxon>Pseudozyma</taxon>
    </lineage>
</organism>
<accession>A0A5C3EUC1</accession>
<evidence type="ECO:0000313" key="2">
    <source>
        <dbReference type="Proteomes" id="UP000323386"/>
    </source>
</evidence>
<protein>
    <submittedName>
        <fullName evidence="1">Uncharacterized protein</fullName>
    </submittedName>
</protein>
<dbReference type="Proteomes" id="UP000323386">
    <property type="component" value="Unassembled WGS sequence"/>
</dbReference>
<sequence length="236" mass="26195">MVAVEPMNLLEGALARLVAALAQVAAAAAAAACVRACAGHPHSGPFPWLAGWLASMPRPAFQPMPRRQRVRQADRLRRPSRTHVTFFQPLAPMAAFEKDREASTQRNRADLRSIQMSNTAALATLPLWLGLCTLPPRRPQHQVWHIDSRGSTPVRIPRAILSRERLSPAADRGEVTSQTIFRQRRVGLARKRYGPSIERARLLSSPATRAPPRQRPLSTGSLLHGRLPRMFRQALS</sequence>
<evidence type="ECO:0000313" key="1">
    <source>
        <dbReference type="EMBL" id="SPO34611.1"/>
    </source>
</evidence>
<reference evidence="1 2" key="1">
    <citation type="submission" date="2018-03" db="EMBL/GenBank/DDBJ databases">
        <authorList>
            <person name="Guldener U."/>
        </authorList>
    </citation>
    <scope>NUCLEOTIDE SEQUENCE [LARGE SCALE GENOMIC DNA]</scope>
    <source>
        <strain evidence="1 2">DAOM196992</strain>
    </source>
</reference>
<keyword evidence="2" id="KW-1185">Reference proteome</keyword>
<dbReference type="EMBL" id="OOIP01000001">
    <property type="protein sequence ID" value="SPO34611.1"/>
    <property type="molecule type" value="Genomic_DNA"/>
</dbReference>
<proteinExistence type="predicted"/>
<dbReference type="AlphaFoldDB" id="A0A5C3EUC1"/>
<gene>
    <name evidence="1" type="ORF">PSFLO_00082</name>
</gene>
<name>A0A5C3EUC1_9BASI</name>